<evidence type="ECO:0000313" key="2">
    <source>
        <dbReference type="Proteomes" id="UP000294360"/>
    </source>
</evidence>
<evidence type="ECO:0000313" key="1">
    <source>
        <dbReference type="EMBL" id="VFU10500.1"/>
    </source>
</evidence>
<dbReference type="Proteomes" id="UP000294360">
    <property type="component" value="Chromosome"/>
</dbReference>
<gene>
    <name evidence="1" type="ORF">MTUNDRAET4_3613</name>
</gene>
<dbReference type="AlphaFoldDB" id="A0A4U8Z4T1"/>
<accession>A0A4U8Z4T1</accession>
<protein>
    <submittedName>
        <fullName evidence="1">Uncharacterized protein</fullName>
    </submittedName>
</protein>
<organism evidence="1 2">
    <name type="scientific">Methylocella tundrae</name>
    <dbReference type="NCBI Taxonomy" id="227605"/>
    <lineage>
        <taxon>Bacteria</taxon>
        <taxon>Pseudomonadati</taxon>
        <taxon>Pseudomonadota</taxon>
        <taxon>Alphaproteobacteria</taxon>
        <taxon>Hyphomicrobiales</taxon>
        <taxon>Beijerinckiaceae</taxon>
        <taxon>Methylocella</taxon>
    </lineage>
</organism>
<dbReference type="KEGG" id="mtun:MTUNDRAET4_3613"/>
<name>A0A4U8Z4T1_METTU</name>
<sequence length="26" mass="3144">MLSWYQTLNLYKQVLKFGTVAIRQNK</sequence>
<dbReference type="EMBL" id="LR536450">
    <property type="protein sequence ID" value="VFU10500.1"/>
    <property type="molecule type" value="Genomic_DNA"/>
</dbReference>
<reference evidence="1 2" key="1">
    <citation type="submission" date="2019-03" db="EMBL/GenBank/DDBJ databases">
        <authorList>
            <person name="Kox A.R. M."/>
        </authorList>
    </citation>
    <scope>NUCLEOTIDE SEQUENCE [LARGE SCALE GENOMIC DNA]</scope>
    <source>
        <strain evidence="1">MTUNDRAET4 annotated genome</strain>
    </source>
</reference>
<proteinExistence type="predicted"/>